<comment type="caution">
    <text evidence="2">The sequence shown here is derived from an EMBL/GenBank/DDBJ whole genome shotgun (WGS) entry which is preliminary data.</text>
</comment>
<feature type="domain" description="NAD(P)-binding" evidence="1">
    <location>
        <begin position="6"/>
        <end position="177"/>
    </location>
</feature>
<evidence type="ECO:0000313" key="3">
    <source>
        <dbReference type="Proteomes" id="UP001595765"/>
    </source>
</evidence>
<proteinExistence type="predicted"/>
<gene>
    <name evidence="2" type="ORF">ACFO3J_35235</name>
</gene>
<sequence>MILLTGVTGTIGAEVLRRMPAGAAVRALVRDPSRVPGTPAPVEVVPGDYADPASLAAALRGVHTAFLVTSRVGGDDDAAFLAAARAADVRRVVKLSAAAVADPAADDAITRWQRRSEELLRDSGLEWTLLRPRAFMSNTLSWAGSIRAEGVVRALYGRAPNACVDPRDVAEVAVAALIGEGHGSRIHTLTGPEPVTAVRQTEELSRVLGIPLRFEELTVDAARTALCARYPRWLAEALLRGAERQRDGAKADVTGTVRAVTGRPARSFPAWAAGHRAAFAPAPERTGPARGQSLRP</sequence>
<protein>
    <submittedName>
        <fullName evidence="2">NAD(P)H-binding protein</fullName>
    </submittedName>
</protein>
<organism evidence="2 3">
    <name type="scientific">Streptomyces polygonati</name>
    <dbReference type="NCBI Taxonomy" id="1617087"/>
    <lineage>
        <taxon>Bacteria</taxon>
        <taxon>Bacillati</taxon>
        <taxon>Actinomycetota</taxon>
        <taxon>Actinomycetes</taxon>
        <taxon>Kitasatosporales</taxon>
        <taxon>Streptomycetaceae</taxon>
        <taxon>Streptomyces</taxon>
    </lineage>
</organism>
<dbReference type="InterPro" id="IPR051604">
    <property type="entry name" value="Ergot_Alk_Oxidoreductase"/>
</dbReference>
<dbReference type="EMBL" id="JBHSBB010000052">
    <property type="protein sequence ID" value="MFC4036655.1"/>
    <property type="molecule type" value="Genomic_DNA"/>
</dbReference>
<keyword evidence="3" id="KW-1185">Reference proteome</keyword>
<accession>A0ABV8I0M8</accession>
<dbReference type="Gene3D" id="3.90.25.10">
    <property type="entry name" value="UDP-galactose 4-epimerase, domain 1"/>
    <property type="match status" value="1"/>
</dbReference>
<dbReference type="InterPro" id="IPR036291">
    <property type="entry name" value="NAD(P)-bd_dom_sf"/>
</dbReference>
<dbReference type="Gene3D" id="3.40.50.720">
    <property type="entry name" value="NAD(P)-binding Rossmann-like Domain"/>
    <property type="match status" value="1"/>
</dbReference>
<dbReference type="RefSeq" id="WP_386438723.1">
    <property type="nucleotide sequence ID" value="NZ_JBHSBB010000052.1"/>
</dbReference>
<name>A0ABV8I0M8_9ACTN</name>
<evidence type="ECO:0000313" key="2">
    <source>
        <dbReference type="EMBL" id="MFC4036655.1"/>
    </source>
</evidence>
<dbReference type="InterPro" id="IPR016040">
    <property type="entry name" value="NAD(P)-bd_dom"/>
</dbReference>
<dbReference type="Proteomes" id="UP001595765">
    <property type="component" value="Unassembled WGS sequence"/>
</dbReference>
<evidence type="ECO:0000259" key="1">
    <source>
        <dbReference type="Pfam" id="PF13460"/>
    </source>
</evidence>
<dbReference type="PANTHER" id="PTHR43162">
    <property type="match status" value="1"/>
</dbReference>
<reference evidence="3" key="1">
    <citation type="journal article" date="2019" name="Int. J. Syst. Evol. Microbiol.">
        <title>The Global Catalogue of Microorganisms (GCM) 10K type strain sequencing project: providing services to taxonomists for standard genome sequencing and annotation.</title>
        <authorList>
            <consortium name="The Broad Institute Genomics Platform"/>
            <consortium name="The Broad Institute Genome Sequencing Center for Infectious Disease"/>
            <person name="Wu L."/>
            <person name="Ma J."/>
        </authorList>
    </citation>
    <scope>NUCLEOTIDE SEQUENCE [LARGE SCALE GENOMIC DNA]</scope>
    <source>
        <strain evidence="3">CGMCC 4.7237</strain>
    </source>
</reference>
<dbReference type="PANTHER" id="PTHR43162:SF1">
    <property type="entry name" value="PRESTALK A DIFFERENTIATION PROTEIN A"/>
    <property type="match status" value="1"/>
</dbReference>
<dbReference type="SUPFAM" id="SSF51735">
    <property type="entry name" value="NAD(P)-binding Rossmann-fold domains"/>
    <property type="match status" value="1"/>
</dbReference>
<dbReference type="Pfam" id="PF13460">
    <property type="entry name" value="NAD_binding_10"/>
    <property type="match status" value="1"/>
</dbReference>